<dbReference type="GeneID" id="93570686"/>
<evidence type="ECO:0000313" key="2">
    <source>
        <dbReference type="Proteomes" id="UP000184499"/>
    </source>
</evidence>
<dbReference type="AlphaFoldDB" id="A0A1L9UEP7"/>
<dbReference type="VEuPathDB" id="FungiDB:ASPBRDRAFT_130091"/>
<dbReference type="RefSeq" id="XP_067477373.1">
    <property type="nucleotide sequence ID" value="XM_067618198.1"/>
</dbReference>
<sequence length="194" mass="22029">MADPIQSEQALPDEFSVSTVILDLTRSELKQFLLAGAEVPRVDQDWTTPPTSILFLSWGHPDNSYYEKGWQAFEKQYVGTLIRAFKNIRATFPTLKPIHGVIAMGMDMRLYREKMATGDAAADEEVAVEQFMFNGRSVFHDYNDTELVKQWISSVPLNFEPNPSIKSDIKELYGWDPITIEMLDMGWLGSDEAA</sequence>
<reference evidence="2" key="1">
    <citation type="journal article" date="2017" name="Genome Biol.">
        <title>Comparative genomics reveals high biological diversity and specific adaptations in the industrially and medically important fungal genus Aspergillus.</title>
        <authorList>
            <person name="de Vries R.P."/>
            <person name="Riley R."/>
            <person name="Wiebenga A."/>
            <person name="Aguilar-Osorio G."/>
            <person name="Amillis S."/>
            <person name="Uchima C.A."/>
            <person name="Anderluh G."/>
            <person name="Asadollahi M."/>
            <person name="Askin M."/>
            <person name="Barry K."/>
            <person name="Battaglia E."/>
            <person name="Bayram O."/>
            <person name="Benocci T."/>
            <person name="Braus-Stromeyer S.A."/>
            <person name="Caldana C."/>
            <person name="Canovas D."/>
            <person name="Cerqueira G.C."/>
            <person name="Chen F."/>
            <person name="Chen W."/>
            <person name="Choi C."/>
            <person name="Clum A."/>
            <person name="Dos Santos R.A."/>
            <person name="Damasio A.R."/>
            <person name="Diallinas G."/>
            <person name="Emri T."/>
            <person name="Fekete E."/>
            <person name="Flipphi M."/>
            <person name="Freyberg S."/>
            <person name="Gallo A."/>
            <person name="Gournas C."/>
            <person name="Habgood R."/>
            <person name="Hainaut M."/>
            <person name="Harispe M.L."/>
            <person name="Henrissat B."/>
            <person name="Hilden K.S."/>
            <person name="Hope R."/>
            <person name="Hossain A."/>
            <person name="Karabika E."/>
            <person name="Karaffa L."/>
            <person name="Karanyi Z."/>
            <person name="Krasevec N."/>
            <person name="Kuo A."/>
            <person name="Kusch H."/>
            <person name="LaButti K."/>
            <person name="Lagendijk E.L."/>
            <person name="Lapidus A."/>
            <person name="Levasseur A."/>
            <person name="Lindquist E."/>
            <person name="Lipzen A."/>
            <person name="Logrieco A.F."/>
            <person name="MacCabe A."/>
            <person name="Maekelae M.R."/>
            <person name="Malavazi I."/>
            <person name="Melin P."/>
            <person name="Meyer V."/>
            <person name="Mielnichuk N."/>
            <person name="Miskei M."/>
            <person name="Molnar A.P."/>
            <person name="Mule G."/>
            <person name="Ngan C.Y."/>
            <person name="Orejas M."/>
            <person name="Orosz E."/>
            <person name="Ouedraogo J.P."/>
            <person name="Overkamp K.M."/>
            <person name="Park H.-S."/>
            <person name="Perrone G."/>
            <person name="Piumi F."/>
            <person name="Punt P.J."/>
            <person name="Ram A.F."/>
            <person name="Ramon A."/>
            <person name="Rauscher S."/>
            <person name="Record E."/>
            <person name="Riano-Pachon D.M."/>
            <person name="Robert V."/>
            <person name="Roehrig J."/>
            <person name="Ruller R."/>
            <person name="Salamov A."/>
            <person name="Salih N.S."/>
            <person name="Samson R.A."/>
            <person name="Sandor E."/>
            <person name="Sanguinetti M."/>
            <person name="Schuetze T."/>
            <person name="Sepcic K."/>
            <person name="Shelest E."/>
            <person name="Sherlock G."/>
            <person name="Sophianopoulou V."/>
            <person name="Squina F.M."/>
            <person name="Sun H."/>
            <person name="Susca A."/>
            <person name="Todd R.B."/>
            <person name="Tsang A."/>
            <person name="Unkles S.E."/>
            <person name="van de Wiele N."/>
            <person name="van Rossen-Uffink D."/>
            <person name="Oliveira J.V."/>
            <person name="Vesth T.C."/>
            <person name="Visser J."/>
            <person name="Yu J.-H."/>
            <person name="Zhou M."/>
            <person name="Andersen M.R."/>
            <person name="Archer D.B."/>
            <person name="Baker S.E."/>
            <person name="Benoit I."/>
            <person name="Brakhage A.A."/>
            <person name="Braus G.H."/>
            <person name="Fischer R."/>
            <person name="Frisvad J.C."/>
            <person name="Goldman G.H."/>
            <person name="Houbraken J."/>
            <person name="Oakley B."/>
            <person name="Pocsi I."/>
            <person name="Scazzocchio C."/>
            <person name="Seiboth B."/>
            <person name="vanKuyk P.A."/>
            <person name="Wortman J."/>
            <person name="Dyer P.S."/>
            <person name="Grigoriev I.V."/>
        </authorList>
    </citation>
    <scope>NUCLEOTIDE SEQUENCE [LARGE SCALE GENOMIC DNA]</scope>
    <source>
        <strain evidence="2">CBS 101740 / IMI 381727 / IBT 21946</strain>
    </source>
</reference>
<accession>A0A1L9UEP7</accession>
<name>A0A1L9UEP7_ASPBC</name>
<dbReference type="OrthoDB" id="4379014at2759"/>
<gene>
    <name evidence="1" type="ORF">ASPBRDRAFT_130091</name>
</gene>
<dbReference type="EMBL" id="KV878687">
    <property type="protein sequence ID" value="OJJ70124.1"/>
    <property type="molecule type" value="Genomic_DNA"/>
</dbReference>
<proteinExistence type="predicted"/>
<protein>
    <submittedName>
        <fullName evidence="1">Uncharacterized protein</fullName>
    </submittedName>
</protein>
<dbReference type="Proteomes" id="UP000184499">
    <property type="component" value="Unassembled WGS sequence"/>
</dbReference>
<keyword evidence="2" id="KW-1185">Reference proteome</keyword>
<evidence type="ECO:0000313" key="1">
    <source>
        <dbReference type="EMBL" id="OJJ70124.1"/>
    </source>
</evidence>
<dbReference type="OMA" id="LAVEQFW"/>
<organism evidence="1 2">
    <name type="scientific">Aspergillus brasiliensis (strain CBS 101740 / IMI 381727 / IBT 21946)</name>
    <dbReference type="NCBI Taxonomy" id="767769"/>
    <lineage>
        <taxon>Eukaryota</taxon>
        <taxon>Fungi</taxon>
        <taxon>Dikarya</taxon>
        <taxon>Ascomycota</taxon>
        <taxon>Pezizomycotina</taxon>
        <taxon>Eurotiomycetes</taxon>
        <taxon>Eurotiomycetidae</taxon>
        <taxon>Eurotiales</taxon>
        <taxon>Aspergillaceae</taxon>
        <taxon>Aspergillus</taxon>
        <taxon>Aspergillus subgen. Circumdati</taxon>
    </lineage>
</organism>